<dbReference type="Pfam" id="PF01368">
    <property type="entry name" value="DHH"/>
    <property type="match status" value="1"/>
</dbReference>
<dbReference type="Gene3D" id="3.10.310.30">
    <property type="match status" value="1"/>
</dbReference>
<dbReference type="AlphaFoldDB" id="D3TA25"/>
<dbReference type="GeneID" id="8828105"/>
<evidence type="ECO:0000259" key="1">
    <source>
        <dbReference type="Pfam" id="PF01368"/>
    </source>
</evidence>
<reference evidence="2" key="1">
    <citation type="submission" date="2010-02" db="EMBL/GenBank/DDBJ databases">
        <title>Complete sequence of Aciduliprofundum boonei T469.</title>
        <authorList>
            <consortium name="US DOE Joint Genome Institute"/>
            <person name="Lucas S."/>
            <person name="Copeland A."/>
            <person name="Lapidus A."/>
            <person name="Cheng J.-F."/>
            <person name="Bruce D."/>
            <person name="Goodwin L."/>
            <person name="Pitluck S."/>
            <person name="Saunders E."/>
            <person name="Detter J.C."/>
            <person name="Han C."/>
            <person name="Tapia R."/>
            <person name="Land M."/>
            <person name="Hauser L."/>
            <person name="Kyrpides N."/>
            <person name="Mikhailova N."/>
            <person name="Flores G."/>
            <person name="Reysenbach A.-L."/>
            <person name="Woyke T."/>
        </authorList>
    </citation>
    <scope>NUCLEOTIDE SEQUENCE</scope>
    <source>
        <strain evidence="2">T469</strain>
    </source>
</reference>
<evidence type="ECO:0000313" key="3">
    <source>
        <dbReference type="Proteomes" id="UP000001400"/>
    </source>
</evidence>
<feature type="domain" description="DDH" evidence="1">
    <location>
        <begin position="2"/>
        <end position="117"/>
    </location>
</feature>
<dbReference type="PANTHER" id="PTHR42146:SF1">
    <property type="entry name" value="OLIGORIBONUCLEASE NRNB"/>
    <property type="match status" value="1"/>
</dbReference>
<evidence type="ECO:0000313" key="2">
    <source>
        <dbReference type="EMBL" id="ADD08954.1"/>
    </source>
</evidence>
<dbReference type="InterPro" id="IPR052968">
    <property type="entry name" value="Nucleotide_metab_enz"/>
</dbReference>
<dbReference type="InterPro" id="IPR001667">
    <property type="entry name" value="DDH_dom"/>
</dbReference>
<dbReference type="OrthoDB" id="18016at2157"/>
<dbReference type="PANTHER" id="PTHR42146">
    <property type="entry name" value="3',5'-CYCLIC-NUCLEOTIDE PHOSPHODIESTERASE"/>
    <property type="match status" value="1"/>
</dbReference>
<keyword evidence="3" id="KW-1185">Reference proteome</keyword>
<proteinExistence type="predicted"/>
<organism evidence="2 3">
    <name type="scientific">Aciduliprofundum boonei (strain DSM 19572 / T469)</name>
    <dbReference type="NCBI Taxonomy" id="439481"/>
    <lineage>
        <taxon>Archaea</taxon>
        <taxon>Methanobacteriati</taxon>
        <taxon>Thermoplasmatota</taxon>
        <taxon>DHVE2 group</taxon>
        <taxon>Candidatus Aciduliprofundum</taxon>
    </lineage>
</organism>
<dbReference type="EMBL" id="CP001941">
    <property type="protein sequence ID" value="ADD08954.1"/>
    <property type="molecule type" value="Genomic_DNA"/>
</dbReference>
<dbReference type="HOGENOM" id="CLU_945267_0_0_2"/>
<protein>
    <submittedName>
        <fullName evidence="2">Phosphoesterase DHHA1</fullName>
    </submittedName>
</protein>
<dbReference type="RefSeq" id="WP_012997346.1">
    <property type="nucleotide sequence ID" value="NC_013926.1"/>
</dbReference>
<gene>
    <name evidence="2" type="ordered locus">Aboo_1145</name>
</gene>
<sequence>MITVMTHMDADGVISLSLFLKKIGGAKVRAYFTSPVQLRDTICRSASGKRSLGELYIFDIAGENRAIYAAAMYDMVVWIDHHEWNPEVSLPHVKIHIDSKAKSAAKVVAEFFGISSKLVDIANQIDTNDVKDEIAENIRTIIGALRWKYSGRELNIKLYKLAEELMNEDFENLAQYNNMIKEYGTWLDNLKKRVKREIKIFKVKDLKVAVFEALESVPVYIISNMLSNDPRGPFDIILVLIYRAGKYNPATKMEFRTHTDVDVLKIAKFYGGGGHRKASGVTVNDIVTVPEILNAIELLYS</sequence>
<name>D3TA25_ACIB4</name>
<dbReference type="SUPFAM" id="SSF64182">
    <property type="entry name" value="DHH phosphoesterases"/>
    <property type="match status" value="1"/>
</dbReference>
<accession>D3TA25</accession>
<dbReference type="InterPro" id="IPR038763">
    <property type="entry name" value="DHH_sf"/>
</dbReference>
<dbReference type="Proteomes" id="UP000001400">
    <property type="component" value="Chromosome"/>
</dbReference>
<dbReference type="KEGG" id="abi:Aboo_1145"/>